<feature type="transmembrane region" description="Helical" evidence="7">
    <location>
        <begin position="72"/>
        <end position="95"/>
    </location>
</feature>
<dbReference type="AlphaFoldDB" id="A0AAE0HWL8"/>
<feature type="transmembrane region" description="Helical" evidence="7">
    <location>
        <begin position="282"/>
        <end position="305"/>
    </location>
</feature>
<evidence type="ECO:0000259" key="8">
    <source>
        <dbReference type="Pfam" id="PF20684"/>
    </source>
</evidence>
<keyword evidence="4 7" id="KW-0472">Membrane</keyword>
<evidence type="ECO:0000256" key="5">
    <source>
        <dbReference type="ARBA" id="ARBA00038359"/>
    </source>
</evidence>
<dbReference type="PANTHER" id="PTHR33048">
    <property type="entry name" value="PTH11-LIKE INTEGRAL MEMBRANE PROTEIN (AFU_ORTHOLOGUE AFUA_5G11245)"/>
    <property type="match status" value="1"/>
</dbReference>
<feature type="transmembrane region" description="Helical" evidence="7">
    <location>
        <begin position="240"/>
        <end position="259"/>
    </location>
</feature>
<dbReference type="Proteomes" id="UP001283341">
    <property type="component" value="Unassembled WGS sequence"/>
</dbReference>
<reference evidence="9" key="2">
    <citation type="submission" date="2023-06" db="EMBL/GenBank/DDBJ databases">
        <authorList>
            <consortium name="Lawrence Berkeley National Laboratory"/>
            <person name="Haridas S."/>
            <person name="Hensen N."/>
            <person name="Bonometti L."/>
            <person name="Westerberg I."/>
            <person name="Brannstrom I.O."/>
            <person name="Guillou S."/>
            <person name="Cros-Aarteil S."/>
            <person name="Calhoun S."/>
            <person name="Kuo A."/>
            <person name="Mondo S."/>
            <person name="Pangilinan J."/>
            <person name="Riley R."/>
            <person name="Labutti K."/>
            <person name="Andreopoulos B."/>
            <person name="Lipzen A."/>
            <person name="Chen C."/>
            <person name="Yanf M."/>
            <person name="Daum C."/>
            <person name="Ng V."/>
            <person name="Clum A."/>
            <person name="Steindorff A."/>
            <person name="Ohm R."/>
            <person name="Martin F."/>
            <person name="Silar P."/>
            <person name="Natvig D."/>
            <person name="Lalanne C."/>
            <person name="Gautier V."/>
            <person name="Ament-Velasquez S.L."/>
            <person name="Kruys A."/>
            <person name="Hutchinson M.I."/>
            <person name="Powell A.J."/>
            <person name="Barry K."/>
            <person name="Miller A.N."/>
            <person name="Grigoriev I.V."/>
            <person name="Debuchy R."/>
            <person name="Gladieux P."/>
            <person name="Thoren M.H."/>
            <person name="Johannesson H."/>
        </authorList>
    </citation>
    <scope>NUCLEOTIDE SEQUENCE</scope>
    <source>
        <strain evidence="9">CBS 118394</strain>
    </source>
</reference>
<dbReference type="GO" id="GO:0016020">
    <property type="term" value="C:membrane"/>
    <property type="evidence" value="ECO:0007669"/>
    <property type="project" value="UniProtKB-SubCell"/>
</dbReference>
<comment type="similarity">
    <text evidence="5">Belongs to the SAT4 family.</text>
</comment>
<evidence type="ECO:0000256" key="7">
    <source>
        <dbReference type="SAM" id="Phobius"/>
    </source>
</evidence>
<feature type="transmembrane region" description="Helical" evidence="7">
    <location>
        <begin position="151"/>
        <end position="172"/>
    </location>
</feature>
<comment type="subcellular location">
    <subcellularLocation>
        <location evidence="1">Membrane</location>
        <topology evidence="1">Multi-pass membrane protein</topology>
    </subcellularLocation>
</comment>
<feature type="transmembrane region" description="Helical" evidence="7">
    <location>
        <begin position="115"/>
        <end position="139"/>
    </location>
</feature>
<evidence type="ECO:0000256" key="2">
    <source>
        <dbReference type="ARBA" id="ARBA00022692"/>
    </source>
</evidence>
<evidence type="ECO:0000256" key="6">
    <source>
        <dbReference type="SAM" id="MobiDB-lite"/>
    </source>
</evidence>
<reference evidence="9" key="1">
    <citation type="journal article" date="2023" name="Mol. Phylogenet. Evol.">
        <title>Genome-scale phylogeny and comparative genomics of the fungal order Sordariales.</title>
        <authorList>
            <person name="Hensen N."/>
            <person name="Bonometti L."/>
            <person name="Westerberg I."/>
            <person name="Brannstrom I.O."/>
            <person name="Guillou S."/>
            <person name="Cros-Aarteil S."/>
            <person name="Calhoun S."/>
            <person name="Haridas S."/>
            <person name="Kuo A."/>
            <person name="Mondo S."/>
            <person name="Pangilinan J."/>
            <person name="Riley R."/>
            <person name="LaButti K."/>
            <person name="Andreopoulos B."/>
            <person name="Lipzen A."/>
            <person name="Chen C."/>
            <person name="Yan M."/>
            <person name="Daum C."/>
            <person name="Ng V."/>
            <person name="Clum A."/>
            <person name="Steindorff A."/>
            <person name="Ohm R.A."/>
            <person name="Martin F."/>
            <person name="Silar P."/>
            <person name="Natvig D.O."/>
            <person name="Lalanne C."/>
            <person name="Gautier V."/>
            <person name="Ament-Velasquez S.L."/>
            <person name="Kruys A."/>
            <person name="Hutchinson M.I."/>
            <person name="Powell A.J."/>
            <person name="Barry K."/>
            <person name="Miller A.N."/>
            <person name="Grigoriev I.V."/>
            <person name="Debuchy R."/>
            <person name="Gladieux P."/>
            <person name="Hiltunen Thoren M."/>
            <person name="Johannesson H."/>
        </authorList>
    </citation>
    <scope>NUCLEOTIDE SEQUENCE</scope>
    <source>
        <strain evidence="9">CBS 118394</strain>
    </source>
</reference>
<feature type="domain" description="Rhodopsin" evidence="8">
    <location>
        <begin position="56"/>
        <end position="306"/>
    </location>
</feature>
<dbReference type="InterPro" id="IPR049326">
    <property type="entry name" value="Rhodopsin_dom_fungi"/>
</dbReference>
<dbReference type="EMBL" id="JAUEDM010000007">
    <property type="protein sequence ID" value="KAK3314111.1"/>
    <property type="molecule type" value="Genomic_DNA"/>
</dbReference>
<keyword evidence="10" id="KW-1185">Reference proteome</keyword>
<evidence type="ECO:0000313" key="10">
    <source>
        <dbReference type="Proteomes" id="UP001283341"/>
    </source>
</evidence>
<dbReference type="Pfam" id="PF20684">
    <property type="entry name" value="Fung_rhodopsin"/>
    <property type="match status" value="1"/>
</dbReference>
<feature type="compositionally biased region" description="Basic and acidic residues" evidence="6">
    <location>
        <begin position="376"/>
        <end position="396"/>
    </location>
</feature>
<evidence type="ECO:0000313" key="9">
    <source>
        <dbReference type="EMBL" id="KAK3314111.1"/>
    </source>
</evidence>
<protein>
    <recommendedName>
        <fullName evidence="8">Rhodopsin domain-containing protein</fullName>
    </recommendedName>
</protein>
<proteinExistence type="inferred from homology"/>
<name>A0AAE0HWL8_9PEZI</name>
<evidence type="ECO:0000256" key="1">
    <source>
        <dbReference type="ARBA" id="ARBA00004141"/>
    </source>
</evidence>
<feature type="region of interest" description="Disordered" evidence="6">
    <location>
        <begin position="373"/>
        <end position="396"/>
    </location>
</feature>
<dbReference type="InterPro" id="IPR052337">
    <property type="entry name" value="SAT4-like"/>
</dbReference>
<accession>A0AAE0HWL8</accession>
<keyword evidence="2 7" id="KW-0812">Transmembrane</keyword>
<evidence type="ECO:0000256" key="3">
    <source>
        <dbReference type="ARBA" id="ARBA00022989"/>
    </source>
</evidence>
<feature type="transmembrane region" description="Helical" evidence="7">
    <location>
        <begin position="210"/>
        <end position="228"/>
    </location>
</feature>
<organism evidence="9 10">
    <name type="scientific">Apodospora peruviana</name>
    <dbReference type="NCBI Taxonomy" id="516989"/>
    <lineage>
        <taxon>Eukaryota</taxon>
        <taxon>Fungi</taxon>
        <taxon>Dikarya</taxon>
        <taxon>Ascomycota</taxon>
        <taxon>Pezizomycotina</taxon>
        <taxon>Sordariomycetes</taxon>
        <taxon>Sordariomycetidae</taxon>
        <taxon>Sordariales</taxon>
        <taxon>Lasiosphaeriaceae</taxon>
        <taxon>Apodospora</taxon>
    </lineage>
</organism>
<sequence>MSGEGFHIDDNTQLIQIFGRPAYNNFNEPKPWTNEPSVLIGFTTAFLALSWIFVSLRLWVRLRVVRMSGLDDLFVFLYLVFTSVASIAFLLTIRYGLGRHYLLLTVSTFTSYLKLFYVLNIHLNLSAAFIKLSLLYQFLRIFDKGTWPHRVSLAGIVLVSIWGLAFLILSLFPCSVVSDSWNFLNRDARCWGYASQNPDMFTATVVSHNIINTIFDLAITAIPFQLYFQPEVTLKTRLGLMVLLLMGATVVTLSSWRVYETIYYKSGWYPTHDPTWYGPKSILLMVLELNVASICASVPIFWPVLRPYLGGIFVTREFTVKTELREFENVDSTPNSRAGKWNTSETELNGHYKDPYIGDLVNPFGGQGVELQSKVETNRSESRKRERERNRGWNWV</sequence>
<feature type="transmembrane region" description="Helical" evidence="7">
    <location>
        <begin position="38"/>
        <end position="60"/>
    </location>
</feature>
<evidence type="ECO:0000256" key="4">
    <source>
        <dbReference type="ARBA" id="ARBA00023136"/>
    </source>
</evidence>
<gene>
    <name evidence="9" type="ORF">B0H66DRAFT_483566</name>
</gene>
<dbReference type="PANTHER" id="PTHR33048:SF47">
    <property type="entry name" value="INTEGRAL MEMBRANE PROTEIN-RELATED"/>
    <property type="match status" value="1"/>
</dbReference>
<comment type="caution">
    <text evidence="9">The sequence shown here is derived from an EMBL/GenBank/DDBJ whole genome shotgun (WGS) entry which is preliminary data.</text>
</comment>
<keyword evidence="3 7" id="KW-1133">Transmembrane helix</keyword>